<dbReference type="RefSeq" id="WP_170072547.1">
    <property type="nucleotide sequence ID" value="NZ_PTJA01000015.1"/>
</dbReference>
<evidence type="ECO:0000313" key="4">
    <source>
        <dbReference type="EMBL" id="PPK78433.1"/>
    </source>
</evidence>
<dbReference type="Pfam" id="PF01547">
    <property type="entry name" value="SBP_bac_1"/>
    <property type="match status" value="1"/>
</dbReference>
<evidence type="ECO:0000256" key="3">
    <source>
        <dbReference type="ARBA" id="ARBA00022729"/>
    </source>
</evidence>
<dbReference type="Gene3D" id="3.40.190.10">
    <property type="entry name" value="Periplasmic binding protein-like II"/>
    <property type="match status" value="2"/>
</dbReference>
<dbReference type="PANTHER" id="PTHR30061:SF50">
    <property type="entry name" value="MALTOSE_MALTODEXTRIN-BINDING PERIPLASMIC PROTEIN"/>
    <property type="match status" value="1"/>
</dbReference>
<dbReference type="GO" id="GO:0042956">
    <property type="term" value="P:maltodextrin transmembrane transport"/>
    <property type="evidence" value="ECO:0007669"/>
    <property type="project" value="TreeGrafter"/>
</dbReference>
<accession>A0A2S6HM48</accession>
<proteinExistence type="inferred from homology"/>
<keyword evidence="5" id="KW-1185">Reference proteome</keyword>
<gene>
    <name evidence="4" type="ORF">BXY41_115107</name>
</gene>
<dbReference type="GO" id="GO:0055052">
    <property type="term" value="C:ATP-binding cassette (ABC) transporter complex, substrate-binding subunit-containing"/>
    <property type="evidence" value="ECO:0007669"/>
    <property type="project" value="TreeGrafter"/>
</dbReference>
<comment type="caution">
    <text evidence="4">The sequence shown here is derived from an EMBL/GenBank/DDBJ whole genome shotgun (WGS) entry which is preliminary data.</text>
</comment>
<keyword evidence="3" id="KW-0732">Signal</keyword>
<dbReference type="SUPFAM" id="SSF53850">
    <property type="entry name" value="Periplasmic binding protein-like II"/>
    <property type="match status" value="1"/>
</dbReference>
<keyword evidence="2" id="KW-0813">Transport</keyword>
<dbReference type="InterPro" id="IPR006059">
    <property type="entry name" value="SBP"/>
</dbReference>
<reference evidence="4 5" key="1">
    <citation type="submission" date="2018-02" db="EMBL/GenBank/DDBJ databases">
        <title>Genomic Encyclopedia of Archaeal and Bacterial Type Strains, Phase II (KMG-II): from individual species to whole genera.</title>
        <authorList>
            <person name="Goeker M."/>
        </authorList>
    </citation>
    <scope>NUCLEOTIDE SEQUENCE [LARGE SCALE GENOMIC DNA]</scope>
    <source>
        <strain evidence="4 5">DSM 3808</strain>
    </source>
</reference>
<evidence type="ECO:0000313" key="5">
    <source>
        <dbReference type="Proteomes" id="UP000237749"/>
    </source>
</evidence>
<dbReference type="PANTHER" id="PTHR30061">
    <property type="entry name" value="MALTOSE-BINDING PERIPLASMIC PROTEIN"/>
    <property type="match status" value="1"/>
</dbReference>
<dbReference type="GO" id="GO:0015768">
    <property type="term" value="P:maltose transport"/>
    <property type="evidence" value="ECO:0007669"/>
    <property type="project" value="TreeGrafter"/>
</dbReference>
<sequence length="370" mass="41366">MEQGILKVLAVGDPAVNGYLDKKLGILDGYKENVEFQIVPWSEYYDKMMDSLTGSGDYDIIMAAGHLWLSDFVEKGYLAELELEEEDILPAIAREMRYQDKAYLSPSFCDGHMIVYRKSLIYKVLGKELEPVITPQEYLDTAKALAAVYGRKAVAMKADSSEIFTDALPFLRMYGGDAYDSEGNPVCGDEKAIRGLQSYCECKSYALEGTETFANEEIAEAIRKKKAVMAVTWSGQLGAVWENGCLEPEDLGFSTFSTAWNVTWSFAICQGSRKREAANDFLRYLRSSVVDCKTGKVSGAPVRESSYQKGIDPWFPVQKMMIESARPLPHIIRSGDKNAILYKKIYQAFTGELSAREAMESAEREIADIT</sequence>
<protein>
    <submittedName>
        <fullName evidence="4">Carbohydrate ABC transporter substrate-binding protein (CUT1 family)</fullName>
    </submittedName>
</protein>
<dbReference type="EMBL" id="PTJA01000015">
    <property type="protein sequence ID" value="PPK78433.1"/>
    <property type="molecule type" value="Genomic_DNA"/>
</dbReference>
<comment type="similarity">
    <text evidence="1">Belongs to the bacterial solute-binding protein 1 family.</text>
</comment>
<dbReference type="Proteomes" id="UP000237749">
    <property type="component" value="Unassembled WGS sequence"/>
</dbReference>
<name>A0A2S6HM48_9FIRM</name>
<evidence type="ECO:0000256" key="2">
    <source>
        <dbReference type="ARBA" id="ARBA00022448"/>
    </source>
</evidence>
<evidence type="ECO:0000256" key="1">
    <source>
        <dbReference type="ARBA" id="ARBA00008520"/>
    </source>
</evidence>
<organism evidence="4 5">
    <name type="scientific">Lacrimispora xylanisolvens</name>
    <dbReference type="NCBI Taxonomy" id="384636"/>
    <lineage>
        <taxon>Bacteria</taxon>
        <taxon>Bacillati</taxon>
        <taxon>Bacillota</taxon>
        <taxon>Clostridia</taxon>
        <taxon>Lachnospirales</taxon>
        <taxon>Lachnospiraceae</taxon>
        <taxon>Lacrimispora</taxon>
    </lineage>
</organism>
<dbReference type="AlphaFoldDB" id="A0A2S6HM48"/>
<dbReference type="GO" id="GO:1901982">
    <property type="term" value="F:maltose binding"/>
    <property type="evidence" value="ECO:0007669"/>
    <property type="project" value="TreeGrafter"/>
</dbReference>